<dbReference type="Proteomes" id="UP000035722">
    <property type="component" value="Unassembled WGS sequence"/>
</dbReference>
<name>A0A024GWV9_9MICC</name>
<dbReference type="GO" id="GO:0000976">
    <property type="term" value="F:transcription cis-regulatory region binding"/>
    <property type="evidence" value="ECO:0007669"/>
    <property type="project" value="TreeGrafter"/>
</dbReference>
<dbReference type="PANTHER" id="PTHR30146">
    <property type="entry name" value="LACI-RELATED TRANSCRIPTIONAL REPRESSOR"/>
    <property type="match status" value="1"/>
</dbReference>
<dbReference type="AlphaFoldDB" id="A0A024GWV9"/>
<dbReference type="GO" id="GO:0003700">
    <property type="term" value="F:DNA-binding transcription factor activity"/>
    <property type="evidence" value="ECO:0007669"/>
    <property type="project" value="TreeGrafter"/>
</dbReference>
<dbReference type="OrthoDB" id="3258243at2"/>
<evidence type="ECO:0000313" key="6">
    <source>
        <dbReference type="Proteomes" id="UP000035722"/>
    </source>
</evidence>
<sequence>MKSAKTASGRATIYDVAKLVGVNPSTVSRALGQPERVSLKTRKLVQDAVAELNFNVNPLARALPTGRTGLVGLIVSDITNPSYFDIIRGAQSAAAVHGTTLMLAESTESAQTEAIAAQRMQPSTDGIILAGPRMSDPDIIALSEQKPIAVINRHVDGVDSVVPDIEPGINAAVRHLAAQGHHKIAFLSGPDQSWISARRWECLVACCEWMKRETQLIPTTAPTTEGGRIAARNVRASGATAAICYNDLLAIGLMQELQAAAVKVPDDFSVVGIDDIFGSDFTTPALTTIASPLSECGAAALDLVLSALPGSDGNPRVATQRGLHELRATLLVRGSSGKLVAPTQ</sequence>
<dbReference type="PANTHER" id="PTHR30146:SF138">
    <property type="entry name" value="TRANSCRIPTIONAL REGULATORY PROTEIN"/>
    <property type="match status" value="1"/>
</dbReference>
<evidence type="ECO:0000256" key="2">
    <source>
        <dbReference type="ARBA" id="ARBA00023125"/>
    </source>
</evidence>
<keyword evidence="5" id="KW-0413">Isomerase</keyword>
<dbReference type="Gene3D" id="3.40.50.2300">
    <property type="match status" value="2"/>
</dbReference>
<dbReference type="Pfam" id="PF13377">
    <property type="entry name" value="Peripla_BP_3"/>
    <property type="match status" value="1"/>
</dbReference>
<gene>
    <name evidence="5" type="ORF">ARTSIC4J27_361</name>
</gene>
<keyword evidence="3" id="KW-0804">Transcription</keyword>
<dbReference type="SUPFAM" id="SSF47413">
    <property type="entry name" value="lambda repressor-like DNA-binding domains"/>
    <property type="match status" value="1"/>
</dbReference>
<dbReference type="Pfam" id="PF00356">
    <property type="entry name" value="LacI"/>
    <property type="match status" value="1"/>
</dbReference>
<dbReference type="InterPro" id="IPR046335">
    <property type="entry name" value="LacI/GalR-like_sensor"/>
</dbReference>
<proteinExistence type="predicted"/>
<dbReference type="Gene3D" id="1.10.260.40">
    <property type="entry name" value="lambda repressor-like DNA-binding domains"/>
    <property type="match status" value="1"/>
</dbReference>
<evidence type="ECO:0000313" key="5">
    <source>
        <dbReference type="EMBL" id="CCQ44435.1"/>
    </source>
</evidence>
<comment type="caution">
    <text evidence="5">The sequence shown here is derived from an EMBL/GenBank/DDBJ whole genome shotgun (WGS) entry which is preliminary data.</text>
</comment>
<keyword evidence="2" id="KW-0238">DNA-binding</keyword>
<dbReference type="RefSeq" id="WP_050053511.1">
    <property type="nucleotide sequence ID" value="NZ_CAQI01000027.1"/>
</dbReference>
<dbReference type="SUPFAM" id="SSF53822">
    <property type="entry name" value="Periplasmic binding protein-like I"/>
    <property type="match status" value="1"/>
</dbReference>
<evidence type="ECO:0000259" key="4">
    <source>
        <dbReference type="PROSITE" id="PS50932"/>
    </source>
</evidence>
<dbReference type="EC" id="5.1.1.1" evidence="5"/>
<protein>
    <submittedName>
        <fullName evidence="5">Bacterial regulatory s, lacI family protein</fullName>
        <ecNumber evidence="5">5.1.1.1</ecNumber>
    </submittedName>
</protein>
<dbReference type="PROSITE" id="PS50932">
    <property type="entry name" value="HTH_LACI_2"/>
    <property type="match status" value="1"/>
</dbReference>
<keyword evidence="1" id="KW-0805">Transcription regulation</keyword>
<evidence type="ECO:0000256" key="1">
    <source>
        <dbReference type="ARBA" id="ARBA00023015"/>
    </source>
</evidence>
<feature type="domain" description="HTH lacI-type" evidence="4">
    <location>
        <begin position="11"/>
        <end position="65"/>
    </location>
</feature>
<dbReference type="CDD" id="cd01392">
    <property type="entry name" value="HTH_LacI"/>
    <property type="match status" value="1"/>
</dbReference>
<organism evidence="5 6">
    <name type="scientific">Pseudarthrobacter siccitolerans</name>
    <dbReference type="NCBI Taxonomy" id="861266"/>
    <lineage>
        <taxon>Bacteria</taxon>
        <taxon>Bacillati</taxon>
        <taxon>Actinomycetota</taxon>
        <taxon>Actinomycetes</taxon>
        <taxon>Micrococcales</taxon>
        <taxon>Micrococcaceae</taxon>
        <taxon>Pseudarthrobacter</taxon>
    </lineage>
</organism>
<dbReference type="EMBL" id="CAQI01000027">
    <property type="protein sequence ID" value="CCQ44435.1"/>
    <property type="molecule type" value="Genomic_DNA"/>
</dbReference>
<evidence type="ECO:0000256" key="3">
    <source>
        <dbReference type="ARBA" id="ARBA00023163"/>
    </source>
</evidence>
<dbReference type="GO" id="GO:0008784">
    <property type="term" value="F:alanine racemase activity"/>
    <property type="evidence" value="ECO:0007669"/>
    <property type="project" value="UniProtKB-EC"/>
</dbReference>
<accession>A0A024GWV9</accession>
<reference evidence="6" key="1">
    <citation type="journal article" date="2014" name="Genome Announc.">
        <title>Genome Sequence of Arthrobacter siccitolerans 4J27, a Xeroprotectant-Producing Desiccation-Tolerant Microorganism.</title>
        <authorList>
            <person name="Manzanera M."/>
            <person name="Santa-Cruz-Calvo L."/>
            <person name="Vilchez J.I."/>
            <person name="Garcia-Fontana C."/>
            <person name="Silva-Castro G.A."/>
            <person name="Calvo C."/>
            <person name="Gonzalez-Lopez J."/>
        </authorList>
    </citation>
    <scope>NUCLEOTIDE SEQUENCE [LARGE SCALE GENOMIC DNA]</scope>
    <source>
        <strain evidence="6">4J27</strain>
    </source>
</reference>
<dbReference type="InterPro" id="IPR028082">
    <property type="entry name" value="Peripla_BP_I"/>
</dbReference>
<dbReference type="InterPro" id="IPR000843">
    <property type="entry name" value="HTH_LacI"/>
</dbReference>
<dbReference type="SMART" id="SM00354">
    <property type="entry name" value="HTH_LACI"/>
    <property type="match status" value="1"/>
</dbReference>
<dbReference type="CDD" id="cd06267">
    <property type="entry name" value="PBP1_LacI_sugar_binding-like"/>
    <property type="match status" value="1"/>
</dbReference>
<dbReference type="InterPro" id="IPR010982">
    <property type="entry name" value="Lambda_DNA-bd_dom_sf"/>
</dbReference>
<keyword evidence="6" id="KW-1185">Reference proteome</keyword>
<dbReference type="STRING" id="861266.ARTSIC4J27_361"/>